<dbReference type="SUPFAM" id="SSF56436">
    <property type="entry name" value="C-type lectin-like"/>
    <property type="match status" value="2"/>
</dbReference>
<protein>
    <submittedName>
        <fullName evidence="2">Formylglycine-generating enzyme family protein</fullName>
    </submittedName>
</protein>
<evidence type="ECO:0000313" key="3">
    <source>
        <dbReference type="Proteomes" id="UP001596055"/>
    </source>
</evidence>
<organism evidence="2 3">
    <name type="scientific">Marinobacter koreensis</name>
    <dbReference type="NCBI Taxonomy" id="335974"/>
    <lineage>
        <taxon>Bacteria</taxon>
        <taxon>Pseudomonadati</taxon>
        <taxon>Pseudomonadota</taxon>
        <taxon>Gammaproteobacteria</taxon>
        <taxon>Pseudomonadales</taxon>
        <taxon>Marinobacteraceae</taxon>
        <taxon>Marinobacter</taxon>
    </lineage>
</organism>
<dbReference type="RefSeq" id="WP_379883492.1">
    <property type="nucleotide sequence ID" value="NZ_JBHSNL010000004.1"/>
</dbReference>
<dbReference type="InterPro" id="IPR005532">
    <property type="entry name" value="SUMF_dom"/>
</dbReference>
<comment type="caution">
    <text evidence="2">The sequence shown here is derived from an EMBL/GenBank/DDBJ whole genome shotgun (WGS) entry which is preliminary data.</text>
</comment>
<dbReference type="InterPro" id="IPR051043">
    <property type="entry name" value="Sulfatase_Mod_Factor_Kinase"/>
</dbReference>
<evidence type="ECO:0000313" key="2">
    <source>
        <dbReference type="EMBL" id="MFC5546030.1"/>
    </source>
</evidence>
<dbReference type="Proteomes" id="UP001596055">
    <property type="component" value="Unassembled WGS sequence"/>
</dbReference>
<feature type="domain" description="Sulfatase-modifying factor enzyme-like" evidence="1">
    <location>
        <begin position="352"/>
        <end position="594"/>
    </location>
</feature>
<proteinExistence type="predicted"/>
<dbReference type="Gene3D" id="3.90.1580.10">
    <property type="entry name" value="paralog of FGE (formylglycine-generating enzyme)"/>
    <property type="match status" value="2"/>
</dbReference>
<dbReference type="PANTHER" id="PTHR23150">
    <property type="entry name" value="SULFATASE MODIFYING FACTOR 1, 2"/>
    <property type="match status" value="1"/>
</dbReference>
<name>A0ABW0RR93_9GAMM</name>
<dbReference type="PANTHER" id="PTHR23150:SF19">
    <property type="entry name" value="FORMYLGLYCINE-GENERATING ENZYME"/>
    <property type="match status" value="1"/>
</dbReference>
<dbReference type="PROSITE" id="PS51257">
    <property type="entry name" value="PROKAR_LIPOPROTEIN"/>
    <property type="match status" value="1"/>
</dbReference>
<dbReference type="Pfam" id="PF03781">
    <property type="entry name" value="FGE-sulfatase"/>
    <property type="match status" value="2"/>
</dbReference>
<sequence>MHRASAHLLALSLAGCSSSSSITSTTLSNSEIDAIQARVESRYPDLSSSKQQQVIELVVRALDNMVFIEGGSFMMGEFKVPCEPGSDQLCMSDFDRDNDFAHKVVLDDYALARYETTMSDFDLFRELQGKTPYEPDLRGREDRQYLFEPDKPAWTKNWQEPKDYCQWVGELADRPVDLPTEAQWEFAARNRGQNVLYATDNGKIEQGRNYVADEDRFHSKPVGSFPPNPLGLYDLMGNVTEWVNDFYSVDYYRKSPERNPMGPDYDDVHVVRGGTFIDAPEGNTTTFRGKHKPLQFYSELYGFRCRISSSITSTTLSDSEIDAIQTRVEDRYPDLSSSKQQQVTELVVRALDNMVFIEGGSFMMGEFKVPCEPGSDQLCMSDFDRDNDFAHKVVLDDYFLAKYETTISDFDLFREIQGKAPYKRMLRKREHRKDWFDPNKPAWTKSWQEPKDYCLWVGELAGRPFDLPTEAQWEYAARNRGQNVLYATDTGKIDLGENYPSDKLSSITRAVGTYPPNPLGLYDLMGNATEWVNDLYSEDYYHKSATNNPKGPLHGESHVVRGGSFINAPPANTSVFRRHQKTLEFYSNLVSFRCGINN</sequence>
<gene>
    <name evidence="2" type="ORF">ACFPQA_13260</name>
</gene>
<evidence type="ECO:0000259" key="1">
    <source>
        <dbReference type="Pfam" id="PF03781"/>
    </source>
</evidence>
<reference evidence="3" key="1">
    <citation type="journal article" date="2019" name="Int. J. Syst. Evol. Microbiol.">
        <title>The Global Catalogue of Microorganisms (GCM) 10K type strain sequencing project: providing services to taxonomists for standard genome sequencing and annotation.</title>
        <authorList>
            <consortium name="The Broad Institute Genomics Platform"/>
            <consortium name="The Broad Institute Genome Sequencing Center for Infectious Disease"/>
            <person name="Wu L."/>
            <person name="Ma J."/>
        </authorList>
    </citation>
    <scope>NUCLEOTIDE SEQUENCE [LARGE SCALE GENOMIC DNA]</scope>
    <source>
        <strain evidence="3">CGMCC 4.1799</strain>
    </source>
</reference>
<keyword evidence="3" id="KW-1185">Reference proteome</keyword>
<dbReference type="InterPro" id="IPR042095">
    <property type="entry name" value="SUMF_sf"/>
</dbReference>
<accession>A0ABW0RR93</accession>
<dbReference type="InterPro" id="IPR016187">
    <property type="entry name" value="CTDL_fold"/>
</dbReference>
<feature type="domain" description="Sulfatase-modifying factor enzyme-like" evidence="1">
    <location>
        <begin position="63"/>
        <end position="305"/>
    </location>
</feature>
<dbReference type="EMBL" id="JBHSNL010000004">
    <property type="protein sequence ID" value="MFC5546030.1"/>
    <property type="molecule type" value="Genomic_DNA"/>
</dbReference>